<evidence type="ECO:0000313" key="4">
    <source>
        <dbReference type="EMBL" id="QDT32728.1"/>
    </source>
</evidence>
<dbReference type="Proteomes" id="UP000315724">
    <property type="component" value="Chromosome"/>
</dbReference>
<dbReference type="InterPro" id="IPR036264">
    <property type="entry name" value="Bact_exopeptidase_dim_dom"/>
</dbReference>
<gene>
    <name evidence="4" type="primary">abgB</name>
    <name evidence="4" type="ORF">Mal48_19750</name>
</gene>
<dbReference type="SUPFAM" id="SSF55031">
    <property type="entry name" value="Bacterial exopeptidase dimerisation domain"/>
    <property type="match status" value="1"/>
</dbReference>
<keyword evidence="5" id="KW-1185">Reference proteome</keyword>
<feature type="domain" description="Peptidase M20 dimerisation" evidence="3">
    <location>
        <begin position="207"/>
        <end position="300"/>
    </location>
</feature>
<keyword evidence="4" id="KW-0378">Hydrolase</keyword>
<reference evidence="4 5" key="1">
    <citation type="submission" date="2019-02" db="EMBL/GenBank/DDBJ databases">
        <title>Deep-cultivation of Planctomycetes and their phenomic and genomic characterization uncovers novel biology.</title>
        <authorList>
            <person name="Wiegand S."/>
            <person name="Jogler M."/>
            <person name="Boedeker C."/>
            <person name="Pinto D."/>
            <person name="Vollmers J."/>
            <person name="Rivas-Marin E."/>
            <person name="Kohn T."/>
            <person name="Peeters S.H."/>
            <person name="Heuer A."/>
            <person name="Rast P."/>
            <person name="Oberbeckmann S."/>
            <person name="Bunk B."/>
            <person name="Jeske O."/>
            <person name="Meyerdierks A."/>
            <person name="Storesund J.E."/>
            <person name="Kallscheuer N."/>
            <person name="Luecker S."/>
            <person name="Lage O.M."/>
            <person name="Pohl T."/>
            <person name="Merkel B.J."/>
            <person name="Hornburger P."/>
            <person name="Mueller R.-W."/>
            <person name="Bruemmer F."/>
            <person name="Labrenz M."/>
            <person name="Spormann A.M."/>
            <person name="Op den Camp H."/>
            <person name="Overmann J."/>
            <person name="Amann R."/>
            <person name="Jetten M.S.M."/>
            <person name="Mascher T."/>
            <person name="Medema M.H."/>
            <person name="Devos D.P."/>
            <person name="Kaster A.-K."/>
            <person name="Ovreas L."/>
            <person name="Rohde M."/>
            <person name="Galperin M.Y."/>
            <person name="Jogler C."/>
        </authorList>
    </citation>
    <scope>NUCLEOTIDE SEQUENCE [LARGE SCALE GENOMIC DNA]</scope>
    <source>
        <strain evidence="4 5">Mal48</strain>
    </source>
</reference>
<dbReference type="OrthoDB" id="9781032at2"/>
<dbReference type="InterPro" id="IPR017439">
    <property type="entry name" value="Amidohydrolase"/>
</dbReference>
<proteinExistence type="predicted"/>
<dbReference type="GO" id="GO:0005737">
    <property type="term" value="C:cytoplasm"/>
    <property type="evidence" value="ECO:0007669"/>
    <property type="project" value="TreeGrafter"/>
</dbReference>
<dbReference type="InterPro" id="IPR052030">
    <property type="entry name" value="Peptidase_M20/M20A_hydrolases"/>
</dbReference>
<dbReference type="InterPro" id="IPR011650">
    <property type="entry name" value="Peptidase_M20_dimer"/>
</dbReference>
<dbReference type="AlphaFoldDB" id="A0A517QM58"/>
<evidence type="ECO:0000313" key="5">
    <source>
        <dbReference type="Proteomes" id="UP000315724"/>
    </source>
</evidence>
<accession>A0A517QM58</accession>
<dbReference type="Gene3D" id="3.40.630.10">
    <property type="entry name" value="Zn peptidases"/>
    <property type="match status" value="1"/>
</dbReference>
<dbReference type="GO" id="GO:0046657">
    <property type="term" value="P:folic acid catabolic process"/>
    <property type="evidence" value="ECO:0007669"/>
    <property type="project" value="TreeGrafter"/>
</dbReference>
<evidence type="ECO:0000256" key="2">
    <source>
        <dbReference type="SAM" id="SignalP"/>
    </source>
</evidence>
<evidence type="ECO:0000256" key="1">
    <source>
        <dbReference type="SAM" id="MobiDB-lite"/>
    </source>
</evidence>
<dbReference type="PANTHER" id="PTHR30575">
    <property type="entry name" value="PEPTIDASE M20"/>
    <property type="match status" value="1"/>
</dbReference>
<dbReference type="FunFam" id="3.30.70.360:FF:000004">
    <property type="entry name" value="Peptidase M20 domain-containing protein 2"/>
    <property type="match status" value="1"/>
</dbReference>
<dbReference type="InterPro" id="IPR017145">
    <property type="entry name" value="Aminobenzoyl-glu_utiliz_pB"/>
</dbReference>
<organism evidence="4 5">
    <name type="scientific">Thalassoglobus polymorphus</name>
    <dbReference type="NCBI Taxonomy" id="2527994"/>
    <lineage>
        <taxon>Bacteria</taxon>
        <taxon>Pseudomonadati</taxon>
        <taxon>Planctomycetota</taxon>
        <taxon>Planctomycetia</taxon>
        <taxon>Planctomycetales</taxon>
        <taxon>Planctomycetaceae</taxon>
        <taxon>Thalassoglobus</taxon>
    </lineage>
</organism>
<dbReference type="PANTHER" id="PTHR30575:SF0">
    <property type="entry name" value="XAA-ARG DIPEPTIDASE"/>
    <property type="match status" value="1"/>
</dbReference>
<dbReference type="NCBIfam" id="TIGR01891">
    <property type="entry name" value="amidohydrolases"/>
    <property type="match status" value="1"/>
</dbReference>
<dbReference type="Pfam" id="PF07687">
    <property type="entry name" value="M20_dimer"/>
    <property type="match status" value="1"/>
</dbReference>
<dbReference type="GO" id="GO:0016805">
    <property type="term" value="F:dipeptidase activity"/>
    <property type="evidence" value="ECO:0007669"/>
    <property type="project" value="TreeGrafter"/>
</dbReference>
<dbReference type="SUPFAM" id="SSF53187">
    <property type="entry name" value="Zn-dependent exopeptidases"/>
    <property type="match status" value="1"/>
</dbReference>
<dbReference type="RefSeq" id="WP_145198192.1">
    <property type="nucleotide sequence ID" value="NZ_CP036267.1"/>
</dbReference>
<protein>
    <submittedName>
        <fullName evidence="4">p-aminobenzoyl-glutamate hydrolase subunit B</fullName>
        <ecNumber evidence="4">3.5.1.-</ecNumber>
    </submittedName>
</protein>
<dbReference type="EC" id="3.5.1.-" evidence="4"/>
<sequence length="480" mass="52362" precursor="true">MLSLRCAAILTFFSLLAQPILAQNKKEVLSSVKALEPTAWENAQQIWEWAEPGYKEEKSSKLLADWLEDAGFKVQHGVGKIPTAFTATIGEGKPVIAILGEYDALPGLAQNAVPYQEQPKGKYYGHGCGHHLFGVASASAAISLAKQIQAGHIKGTLRYYGCPAEEGGSAKVFLVRAGLFDDVDLALHWHPSSRNAAGDRSSLARIAVKFRFHGTSSHAAAAPEQGRSALDAVELTNFGTQLLREHVPDKTRIHYVISSGGDAPNIVPNFAEVYYYVRHPSSDVVRNIYERVVKCAEAGALATETRLEIRNEGGIVEIMPNNALSEVTRRNLKELNDLKYTDEDIKFALKLQETMPAPRSLDSIQIVVNTRGETGQGSTDVGDVSWVVPTTGFNAACWVPGTPGHSWQAVACGNTPIAKYGMTLAARTLAATAYDLFHSPDIVQQANDELQRRLGERKYKPLVAPDQLPPFNYRDRTSSP</sequence>
<dbReference type="GO" id="GO:0071713">
    <property type="term" value="F:para-aminobenzoyl-glutamate hydrolase activity"/>
    <property type="evidence" value="ECO:0007669"/>
    <property type="project" value="TreeGrafter"/>
</dbReference>
<dbReference type="EMBL" id="CP036267">
    <property type="protein sequence ID" value="QDT32728.1"/>
    <property type="molecule type" value="Genomic_DNA"/>
</dbReference>
<evidence type="ECO:0000259" key="3">
    <source>
        <dbReference type="Pfam" id="PF07687"/>
    </source>
</evidence>
<feature type="chain" id="PRO_5022113834" evidence="2">
    <location>
        <begin position="23"/>
        <end position="480"/>
    </location>
</feature>
<keyword evidence="2" id="KW-0732">Signal</keyword>
<feature type="region of interest" description="Disordered" evidence="1">
    <location>
        <begin position="457"/>
        <end position="480"/>
    </location>
</feature>
<dbReference type="Gene3D" id="3.30.70.360">
    <property type="match status" value="1"/>
</dbReference>
<dbReference type="KEGG" id="tpol:Mal48_19750"/>
<name>A0A517QM58_9PLAN</name>
<dbReference type="PIRSF" id="PIRSF037227">
    <property type="entry name" value="Aminobenzoyl-glu_utiliz_pB"/>
    <property type="match status" value="1"/>
</dbReference>
<feature type="signal peptide" evidence="2">
    <location>
        <begin position="1"/>
        <end position="22"/>
    </location>
</feature>